<keyword evidence="3" id="KW-0813">Transport</keyword>
<dbReference type="InterPro" id="IPR011527">
    <property type="entry name" value="ABC1_TM_dom"/>
</dbReference>
<dbReference type="InterPro" id="IPR027417">
    <property type="entry name" value="P-loop_NTPase"/>
</dbReference>
<dbReference type="EMBL" id="HG937516">
    <property type="protein sequence ID" value="CDN40155.1"/>
    <property type="molecule type" value="Genomic_DNA"/>
</dbReference>
<dbReference type="GO" id="GO:0005886">
    <property type="term" value="C:plasma membrane"/>
    <property type="evidence" value="ECO:0007669"/>
    <property type="project" value="UniProtKB-SubCell"/>
</dbReference>
<evidence type="ECO:0000313" key="14">
    <source>
        <dbReference type="Proteomes" id="UP000261764"/>
    </source>
</evidence>
<evidence type="ECO:0000256" key="10">
    <source>
        <dbReference type="SAM" id="Phobius"/>
    </source>
</evidence>
<dbReference type="PROSITE" id="PS50929">
    <property type="entry name" value="ABC_TM1F"/>
    <property type="match status" value="1"/>
</dbReference>
<dbReference type="Gene3D" id="1.20.1560.10">
    <property type="entry name" value="ABC transporter type 1, transmembrane domain"/>
    <property type="match status" value="1"/>
</dbReference>
<keyword evidence="14" id="KW-1185">Reference proteome</keyword>
<dbReference type="KEGG" id="mamp:MAMA39_00290"/>
<dbReference type="PANTHER" id="PTHR43394">
    <property type="entry name" value="ATP-DEPENDENT PERMEASE MDL1, MITOCHONDRIAL"/>
    <property type="match status" value="1"/>
</dbReference>
<proteinExistence type="inferred from homology"/>
<feature type="transmembrane region" description="Helical" evidence="10">
    <location>
        <begin position="309"/>
        <end position="331"/>
    </location>
</feature>
<dbReference type="Proteomes" id="UP000261764">
    <property type="component" value="Chromosome I"/>
</dbReference>
<gene>
    <name evidence="13" type="ORF">MAMA39_00290</name>
</gene>
<accession>A0A292IHJ4</accession>
<feature type="transmembrane region" description="Helical" evidence="10">
    <location>
        <begin position="161"/>
        <end position="182"/>
    </location>
</feature>
<organism evidence="13 14">
    <name type="scientific">Mycoplasma amphoriforme A39</name>
    <dbReference type="NCBI Taxonomy" id="572419"/>
    <lineage>
        <taxon>Bacteria</taxon>
        <taxon>Bacillati</taxon>
        <taxon>Mycoplasmatota</taxon>
        <taxon>Mollicutes</taxon>
        <taxon>Mycoplasmataceae</taxon>
        <taxon>Mycoplasma</taxon>
    </lineage>
</organism>
<evidence type="ECO:0008006" key="15">
    <source>
        <dbReference type="Google" id="ProtNLM"/>
    </source>
</evidence>
<evidence type="ECO:0000256" key="9">
    <source>
        <dbReference type="ARBA" id="ARBA00023136"/>
    </source>
</evidence>
<dbReference type="InterPro" id="IPR017871">
    <property type="entry name" value="ABC_transporter-like_CS"/>
</dbReference>
<keyword evidence="8 10" id="KW-1133">Transmembrane helix</keyword>
<dbReference type="PROSITE" id="PS50893">
    <property type="entry name" value="ABC_TRANSPORTER_2"/>
    <property type="match status" value="1"/>
</dbReference>
<sequence>MKLLYKQLTTKQWFVWVFSLLLTVVYIGLSNFSIVLLSYFVNLLSIAVNGSSDSNTTTTVWDHVLGSILPTIKNGKTDVMQHIYILFALSVGLSIAGALMKMGTRIYLITLTMQMLFNLRNKLYHKIVYLDETAISKISPSSIISRLTSDMYQLQETGIGYFTYFYEAIFYVLFNIIFSITLSPFLSTTYLFLFPMALLIVWITQIRADKHYDQNLKDLDNANQIVRENLIGIRLVKSFNIQRHQYQRFYNVNQSWKRTIFKSEWIVMIGLIAMFLILNLATVVILIFGVSITKNRLFGGISEGVIVAFLNYVIGTVFNIYGIGSLFISLIKTKPISRRFKQVLTSVTEDLDQGWIPQNFQPSIKFENVSFKYDQTNQLNVLENINLEIKQGQTMGVIGLTGSGKSSLVSLIARLYEPTSGKIYINGTAVEQINLRFLRSKIGFAPQEKLIFAGTIKSNIQNGNHDATDEEIIEAAKIACAHNFIISLPEQYNAKVTQYGSNLSGGQKQRLSLARSLIRKPQILILDDTLSALDNLTRNAILTNLKSVYQNITTIIVAQQIKTIRDADHIVVMDQGKIVAQGKHQELMQFCELYQTIHASQRTVGEP</sequence>
<feature type="domain" description="ABC transporter" evidence="11">
    <location>
        <begin position="364"/>
        <end position="600"/>
    </location>
</feature>
<dbReference type="Pfam" id="PF00005">
    <property type="entry name" value="ABC_tran"/>
    <property type="match status" value="1"/>
</dbReference>
<evidence type="ECO:0000256" key="4">
    <source>
        <dbReference type="ARBA" id="ARBA00022475"/>
    </source>
</evidence>
<dbReference type="InterPro" id="IPR003593">
    <property type="entry name" value="AAA+_ATPase"/>
</dbReference>
<evidence type="ECO:0000256" key="1">
    <source>
        <dbReference type="ARBA" id="ARBA00004651"/>
    </source>
</evidence>
<dbReference type="Pfam" id="PF00664">
    <property type="entry name" value="ABC_membrane"/>
    <property type="match status" value="1"/>
</dbReference>
<dbReference type="PANTHER" id="PTHR43394:SF1">
    <property type="entry name" value="ATP-BINDING CASSETTE SUB-FAMILY B MEMBER 10, MITOCHONDRIAL"/>
    <property type="match status" value="1"/>
</dbReference>
<evidence type="ECO:0000313" key="13">
    <source>
        <dbReference type="EMBL" id="CDN40155.1"/>
    </source>
</evidence>
<dbReference type="InterPro" id="IPR036640">
    <property type="entry name" value="ABC1_TM_sf"/>
</dbReference>
<evidence type="ECO:0000256" key="5">
    <source>
        <dbReference type="ARBA" id="ARBA00022692"/>
    </source>
</evidence>
<comment type="subcellular location">
    <subcellularLocation>
        <location evidence="1">Cell membrane</location>
        <topology evidence="1">Multi-pass membrane protein</topology>
    </subcellularLocation>
</comment>
<feature type="transmembrane region" description="Helical" evidence="10">
    <location>
        <begin position="12"/>
        <end position="41"/>
    </location>
</feature>
<dbReference type="Gene3D" id="3.40.50.300">
    <property type="entry name" value="P-loop containing nucleotide triphosphate hydrolases"/>
    <property type="match status" value="1"/>
</dbReference>
<keyword evidence="5 10" id="KW-0812">Transmembrane</keyword>
<comment type="similarity">
    <text evidence="2">Belongs to the ABC transporter superfamily.</text>
</comment>
<evidence type="ECO:0000259" key="11">
    <source>
        <dbReference type="PROSITE" id="PS50893"/>
    </source>
</evidence>
<dbReference type="GO" id="GO:0016887">
    <property type="term" value="F:ATP hydrolysis activity"/>
    <property type="evidence" value="ECO:0007669"/>
    <property type="project" value="InterPro"/>
</dbReference>
<keyword evidence="6" id="KW-0547">Nucleotide-binding</keyword>
<reference evidence="13 14" key="1">
    <citation type="journal article" date="2015" name="Clin. Infect. Dis.">
        <title>Genomic Investigations unmask Mycoplasma amphoriforme, a new respiratory pathogen.</title>
        <authorList>
            <person name="Gillespie S.H."/>
            <person name="Ling C.L."/>
            <person name="Oravcova K."/>
            <person name="Pinheiro M."/>
            <person name="Wells L."/>
            <person name="Bryant J.M."/>
            <person name="McHugh T.D."/>
            <person name="Bebear C."/>
            <person name="Webster D."/>
            <person name="Harris S.R."/>
            <person name="Seth-Smith H.M."/>
            <person name="Thomson N.R."/>
        </authorList>
    </citation>
    <scope>NUCLEOTIDE SEQUENCE [LARGE SCALE GENOMIC DNA]</scope>
    <source>
        <strain evidence="13 14">A39</strain>
    </source>
</reference>
<dbReference type="FunFam" id="3.40.50.300:FF:000221">
    <property type="entry name" value="Multidrug ABC transporter ATP-binding protein"/>
    <property type="match status" value="1"/>
</dbReference>
<feature type="domain" description="ABC transmembrane type-1" evidence="12">
    <location>
        <begin position="17"/>
        <end position="332"/>
    </location>
</feature>
<dbReference type="InterPro" id="IPR003439">
    <property type="entry name" value="ABC_transporter-like_ATP-bd"/>
</dbReference>
<keyword evidence="4" id="KW-1003">Cell membrane</keyword>
<feature type="transmembrane region" description="Helical" evidence="10">
    <location>
        <begin position="265"/>
        <end position="289"/>
    </location>
</feature>
<keyword evidence="7" id="KW-0067">ATP-binding</keyword>
<dbReference type="GO" id="GO:0015421">
    <property type="term" value="F:ABC-type oligopeptide transporter activity"/>
    <property type="evidence" value="ECO:0007669"/>
    <property type="project" value="TreeGrafter"/>
</dbReference>
<evidence type="ECO:0000256" key="2">
    <source>
        <dbReference type="ARBA" id="ARBA00005417"/>
    </source>
</evidence>
<evidence type="ECO:0000256" key="8">
    <source>
        <dbReference type="ARBA" id="ARBA00022989"/>
    </source>
</evidence>
<dbReference type="PROSITE" id="PS00211">
    <property type="entry name" value="ABC_TRANSPORTER_1"/>
    <property type="match status" value="1"/>
</dbReference>
<evidence type="ECO:0000256" key="7">
    <source>
        <dbReference type="ARBA" id="ARBA00022840"/>
    </source>
</evidence>
<feature type="transmembrane region" description="Helical" evidence="10">
    <location>
        <begin position="188"/>
        <end position="208"/>
    </location>
</feature>
<evidence type="ECO:0000259" key="12">
    <source>
        <dbReference type="PROSITE" id="PS50929"/>
    </source>
</evidence>
<dbReference type="SUPFAM" id="SSF90123">
    <property type="entry name" value="ABC transporter transmembrane region"/>
    <property type="match status" value="1"/>
</dbReference>
<dbReference type="SMART" id="SM00382">
    <property type="entry name" value="AAA"/>
    <property type="match status" value="1"/>
</dbReference>
<dbReference type="SUPFAM" id="SSF52540">
    <property type="entry name" value="P-loop containing nucleoside triphosphate hydrolases"/>
    <property type="match status" value="1"/>
</dbReference>
<feature type="transmembrane region" description="Helical" evidence="10">
    <location>
        <begin position="83"/>
        <end position="100"/>
    </location>
</feature>
<protein>
    <recommendedName>
        <fullName evidence="15">ABC transporter ATP-binding protein</fullName>
    </recommendedName>
</protein>
<dbReference type="InterPro" id="IPR039421">
    <property type="entry name" value="Type_1_exporter"/>
</dbReference>
<name>A0A292IHJ4_9MOLU</name>
<dbReference type="AlphaFoldDB" id="A0A292IHJ4"/>
<evidence type="ECO:0000256" key="6">
    <source>
        <dbReference type="ARBA" id="ARBA00022741"/>
    </source>
</evidence>
<dbReference type="RefSeq" id="WP_343251496.1">
    <property type="nucleotide sequence ID" value="NZ_HG937516.1"/>
</dbReference>
<keyword evidence="9 10" id="KW-0472">Membrane</keyword>
<evidence type="ECO:0000256" key="3">
    <source>
        <dbReference type="ARBA" id="ARBA00022448"/>
    </source>
</evidence>
<dbReference type="GO" id="GO:0005524">
    <property type="term" value="F:ATP binding"/>
    <property type="evidence" value="ECO:0007669"/>
    <property type="project" value="UniProtKB-KW"/>
</dbReference>